<name>A0ACB8X4B5_9TELE</name>
<dbReference type="EMBL" id="CM041533">
    <property type="protein sequence ID" value="KAI3374951.1"/>
    <property type="molecule type" value="Genomic_DNA"/>
</dbReference>
<comment type="caution">
    <text evidence="1">The sequence shown here is derived from an EMBL/GenBank/DDBJ whole genome shotgun (WGS) entry which is preliminary data.</text>
</comment>
<evidence type="ECO:0000313" key="2">
    <source>
        <dbReference type="Proteomes" id="UP000831701"/>
    </source>
</evidence>
<organism evidence="1 2">
    <name type="scientific">Scortum barcoo</name>
    <name type="common">barcoo grunter</name>
    <dbReference type="NCBI Taxonomy" id="214431"/>
    <lineage>
        <taxon>Eukaryota</taxon>
        <taxon>Metazoa</taxon>
        <taxon>Chordata</taxon>
        <taxon>Craniata</taxon>
        <taxon>Vertebrata</taxon>
        <taxon>Euteleostomi</taxon>
        <taxon>Actinopterygii</taxon>
        <taxon>Neopterygii</taxon>
        <taxon>Teleostei</taxon>
        <taxon>Neoteleostei</taxon>
        <taxon>Acanthomorphata</taxon>
        <taxon>Eupercaria</taxon>
        <taxon>Centrarchiformes</taxon>
        <taxon>Terapontoidei</taxon>
        <taxon>Terapontidae</taxon>
        <taxon>Scortum</taxon>
    </lineage>
</organism>
<proteinExistence type="predicted"/>
<gene>
    <name evidence="1" type="ORF">L3Q82_021476</name>
</gene>
<dbReference type="Proteomes" id="UP000831701">
    <property type="component" value="Chromosome 3"/>
</dbReference>
<evidence type="ECO:0000313" key="1">
    <source>
        <dbReference type="EMBL" id="KAI3374951.1"/>
    </source>
</evidence>
<reference evidence="1" key="1">
    <citation type="submission" date="2022-04" db="EMBL/GenBank/DDBJ databases">
        <title>Jade perch genome.</title>
        <authorList>
            <person name="Chao B."/>
        </authorList>
    </citation>
    <scope>NUCLEOTIDE SEQUENCE</scope>
    <source>
        <strain evidence="1">CB-2022</strain>
    </source>
</reference>
<keyword evidence="2" id="KW-1185">Reference proteome</keyword>
<accession>A0ACB8X4B5</accession>
<protein>
    <submittedName>
        <fullName evidence="1">Uncharacterized protein</fullName>
    </submittedName>
</protein>
<sequence>MDITTSRTEVAIGLALPGDPTLEPGLGLGLAGIGLLLLFVSTEPNGSTECPAFLDSLGGVLDSALTGDSIVLLGDFQGHVGNDSNTWRGVTGRNSLPDLNPSDVLLLDFCASHSLSITNTMFEHKGVHQCMWHQETLGPEDR</sequence>